<name>A0AAV1K507_9NEOP</name>
<dbReference type="PIRSF" id="PIRSF001221">
    <property type="entry name" value="Amidase_fungi"/>
    <property type="match status" value="1"/>
</dbReference>
<feature type="active site" description="Acyl-ester intermediate" evidence="1">
    <location>
        <position position="229"/>
    </location>
</feature>
<dbReference type="SUPFAM" id="SSF75304">
    <property type="entry name" value="Amidase signature (AS) enzymes"/>
    <property type="match status" value="1"/>
</dbReference>
<accession>A0AAV1K507</accession>
<dbReference type="EMBL" id="CAVLEF010000280">
    <property type="protein sequence ID" value="CAK1555765.1"/>
    <property type="molecule type" value="Genomic_DNA"/>
</dbReference>
<evidence type="ECO:0000313" key="3">
    <source>
        <dbReference type="EMBL" id="CAK1555765.1"/>
    </source>
</evidence>
<dbReference type="Pfam" id="PF01425">
    <property type="entry name" value="Amidase"/>
    <property type="match status" value="1"/>
</dbReference>
<reference evidence="3 4" key="1">
    <citation type="submission" date="2023-11" db="EMBL/GenBank/DDBJ databases">
        <authorList>
            <person name="Okamura Y."/>
        </authorList>
    </citation>
    <scope>NUCLEOTIDE SEQUENCE [LARGE SCALE GENOMIC DNA]</scope>
</reference>
<dbReference type="InterPro" id="IPR023631">
    <property type="entry name" value="Amidase_dom"/>
</dbReference>
<comment type="caution">
    <text evidence="3">The sequence shown here is derived from an EMBL/GenBank/DDBJ whole genome shotgun (WGS) entry which is preliminary data.</text>
</comment>
<dbReference type="PANTHER" id="PTHR43372">
    <property type="entry name" value="FATTY-ACID AMIDE HYDROLASE"/>
    <property type="match status" value="1"/>
</dbReference>
<feature type="active site" description="Charge relay system" evidence="1">
    <location>
        <position position="130"/>
    </location>
</feature>
<sequence length="526" mass="58906">MELDKQVPMKLRVINFARLFIAKIARFFFSIYYYNDGKKIPPITSDVLKLPAIEVARKIRQKEITSVQVLEECIQRINDINGQLNCFVENRFEKALKEAREADELIRSGTKTPDQLLQEKPFLGVPFTTKDCMAVKGLHQTSGLVSRQNYIADEDAEVIRLIRAKGAIIIGLTNVPEVCMWWETHNHVYGRSNNPYDTTRIVGGSSGGEGAMQAAAGSIFGIGSDIGGSIRMPSFFNGIFGHKPSRNTVSNHGQFPSPSSDFLHSLLGVGPMTRHAVDLKPLLEVMSGKNSEKLKLNEPVNVGKLKVYYQINNNAPLTDPVDPDIETALLKVVEYLNVKHKIVAEEKNIALLRKSLAIWFSNMKTAKFFGSYLMEDYSFLSIVKEILKNIIGLSGNTLIALFTALFDYGGEQFESPKYKRYLKLRDELEKTFCDMLKNDGVFLYPTHPTPALYHNEPLLRSMNFSYTAIINSLGFPSTTIPLGLSREGLPIGIQVIANHNNDRLCLAFAEELDKAFGGWIEPQSSK</sequence>
<keyword evidence="4" id="KW-1185">Reference proteome</keyword>
<organism evidence="3 4">
    <name type="scientific">Leptosia nina</name>
    <dbReference type="NCBI Taxonomy" id="320188"/>
    <lineage>
        <taxon>Eukaryota</taxon>
        <taxon>Metazoa</taxon>
        <taxon>Ecdysozoa</taxon>
        <taxon>Arthropoda</taxon>
        <taxon>Hexapoda</taxon>
        <taxon>Insecta</taxon>
        <taxon>Pterygota</taxon>
        <taxon>Neoptera</taxon>
        <taxon>Endopterygota</taxon>
        <taxon>Lepidoptera</taxon>
        <taxon>Glossata</taxon>
        <taxon>Ditrysia</taxon>
        <taxon>Papilionoidea</taxon>
        <taxon>Pieridae</taxon>
        <taxon>Pierinae</taxon>
        <taxon>Leptosia</taxon>
    </lineage>
</organism>
<feature type="active site" description="Charge relay system" evidence="1">
    <location>
        <position position="205"/>
    </location>
</feature>
<dbReference type="PANTHER" id="PTHR43372:SF4">
    <property type="entry name" value="FATTY-ACID AMIDE HYDROLASE 2"/>
    <property type="match status" value="1"/>
</dbReference>
<protein>
    <recommendedName>
        <fullName evidence="2">Amidase domain-containing protein</fullName>
    </recommendedName>
</protein>
<evidence type="ECO:0000313" key="4">
    <source>
        <dbReference type="Proteomes" id="UP001497472"/>
    </source>
</evidence>
<proteinExistence type="predicted"/>
<dbReference type="InterPro" id="IPR036928">
    <property type="entry name" value="AS_sf"/>
</dbReference>
<dbReference type="InterPro" id="IPR052739">
    <property type="entry name" value="FAAH2"/>
</dbReference>
<evidence type="ECO:0000259" key="2">
    <source>
        <dbReference type="Pfam" id="PF01425"/>
    </source>
</evidence>
<evidence type="ECO:0000256" key="1">
    <source>
        <dbReference type="PIRSR" id="PIRSR001221-1"/>
    </source>
</evidence>
<dbReference type="GO" id="GO:0012505">
    <property type="term" value="C:endomembrane system"/>
    <property type="evidence" value="ECO:0007669"/>
    <property type="project" value="TreeGrafter"/>
</dbReference>
<dbReference type="Gene3D" id="3.90.1300.10">
    <property type="entry name" value="Amidase signature (AS) domain"/>
    <property type="match status" value="1"/>
</dbReference>
<feature type="domain" description="Amidase" evidence="2">
    <location>
        <begin position="69"/>
        <end position="506"/>
    </location>
</feature>
<dbReference type="Proteomes" id="UP001497472">
    <property type="component" value="Unassembled WGS sequence"/>
</dbReference>
<dbReference type="AlphaFoldDB" id="A0AAV1K507"/>
<gene>
    <name evidence="3" type="ORF">LNINA_LOCUS14554</name>
</gene>